<dbReference type="PANTHER" id="PTHR45875">
    <property type="entry name" value="METHYLTRANSFERASE N6AMT1"/>
    <property type="match status" value="1"/>
</dbReference>
<evidence type="ECO:0000313" key="5">
    <source>
        <dbReference type="EMBL" id="OIN89727.1"/>
    </source>
</evidence>
<comment type="caution">
    <text evidence="5">The sequence shown here is derived from an EMBL/GenBank/DDBJ whole genome shotgun (WGS) entry which is preliminary data.</text>
</comment>
<evidence type="ECO:0000256" key="1">
    <source>
        <dbReference type="ARBA" id="ARBA00022603"/>
    </source>
</evidence>
<dbReference type="InterPro" id="IPR052190">
    <property type="entry name" value="Euk-Arch_PrmC-MTase"/>
</dbReference>
<evidence type="ECO:0000256" key="2">
    <source>
        <dbReference type="ARBA" id="ARBA00022679"/>
    </source>
</evidence>
<keyword evidence="3" id="KW-0949">S-adenosyl-L-methionine</keyword>
<dbReference type="GO" id="GO:0008276">
    <property type="term" value="F:protein methyltransferase activity"/>
    <property type="evidence" value="ECO:0007669"/>
    <property type="project" value="TreeGrafter"/>
</dbReference>
<dbReference type="SUPFAM" id="SSF53335">
    <property type="entry name" value="S-adenosyl-L-methionine-dependent methyltransferases"/>
    <property type="match status" value="1"/>
</dbReference>
<gene>
    <name evidence="5" type="ORF">AUJ59_00775</name>
</gene>
<dbReference type="GO" id="GO:0008757">
    <property type="term" value="F:S-adenosylmethionine-dependent methyltransferase activity"/>
    <property type="evidence" value="ECO:0007669"/>
    <property type="project" value="TreeGrafter"/>
</dbReference>
<protein>
    <recommendedName>
        <fullName evidence="4">Methyltransferase domain-containing protein</fullName>
    </recommendedName>
</protein>
<organism evidence="5 6">
    <name type="scientific">Candidatus Beckwithbacteria bacterium CG1_02_47_37</name>
    <dbReference type="NCBI Taxonomy" id="1805034"/>
    <lineage>
        <taxon>Bacteria</taxon>
        <taxon>Candidatus Beckwithiibacteriota</taxon>
    </lineage>
</organism>
<reference evidence="5 6" key="1">
    <citation type="journal article" date="2016" name="Environ. Microbiol.">
        <title>Genomic resolution of a cold subsurface aquifer community provides metabolic insights for novel microbes adapted to high CO concentrations.</title>
        <authorList>
            <person name="Probst A.J."/>
            <person name="Castelle C.J."/>
            <person name="Singh A."/>
            <person name="Brown C.T."/>
            <person name="Anantharaman K."/>
            <person name="Sharon I."/>
            <person name="Hug L.A."/>
            <person name="Burstein D."/>
            <person name="Emerson J.B."/>
            <person name="Thomas B.C."/>
            <person name="Banfield J.F."/>
        </authorList>
    </citation>
    <scope>NUCLEOTIDE SEQUENCE [LARGE SCALE GENOMIC DNA]</scope>
    <source>
        <strain evidence="5">CG1_02_47_37</strain>
    </source>
</reference>
<evidence type="ECO:0000259" key="4">
    <source>
        <dbReference type="Pfam" id="PF13847"/>
    </source>
</evidence>
<accession>A0A1J4RS34</accession>
<feature type="domain" description="Methyltransferase" evidence="4">
    <location>
        <begin position="58"/>
        <end position="186"/>
    </location>
</feature>
<dbReference type="Proteomes" id="UP000183144">
    <property type="component" value="Unassembled WGS sequence"/>
</dbReference>
<dbReference type="CDD" id="cd02440">
    <property type="entry name" value="AdoMet_MTases"/>
    <property type="match status" value="1"/>
</dbReference>
<dbReference type="InterPro" id="IPR029063">
    <property type="entry name" value="SAM-dependent_MTases_sf"/>
</dbReference>
<dbReference type="GO" id="GO:0032259">
    <property type="term" value="P:methylation"/>
    <property type="evidence" value="ECO:0007669"/>
    <property type="project" value="UniProtKB-KW"/>
</dbReference>
<name>A0A1J4RS34_9BACT</name>
<keyword evidence="2" id="KW-0808">Transferase</keyword>
<dbReference type="GO" id="GO:0035657">
    <property type="term" value="C:eRF1 methyltransferase complex"/>
    <property type="evidence" value="ECO:0007669"/>
    <property type="project" value="TreeGrafter"/>
</dbReference>
<sequence>MLTKNTKLIKSCRAALIKLLRQDFRKYIELFFWEKEVSDQVWAILPHETPQIINRLKIKKGDVVLDLATGSGAIALFCADKAKKVYAIDINPRAIEYAKFNAILNNLERKIEFRIGDLFAPVKNIKFDYIVWNGPTVAAPNVANPSTTYALSDFGGPDGAEFTRRFINQVSPFMKKDSAIMFYDSCLGNKQRSVAIDYLAEKFGNKNYQIEINHLNKSRGIPLSITRKLFNKYRKGKFPLAFNNFQEVNTSEKRWWKWLKAKKLDWVHFAIVKIIPNPAKKFEITEKFPLKNIITPNFIFKEWHFMKETEIKTTLSADWAGLPSATF</sequence>
<evidence type="ECO:0000313" key="6">
    <source>
        <dbReference type="Proteomes" id="UP000183144"/>
    </source>
</evidence>
<proteinExistence type="predicted"/>
<dbReference type="Gene3D" id="3.40.50.150">
    <property type="entry name" value="Vaccinia Virus protein VP39"/>
    <property type="match status" value="1"/>
</dbReference>
<dbReference type="AlphaFoldDB" id="A0A1J4RS34"/>
<dbReference type="Pfam" id="PF13847">
    <property type="entry name" value="Methyltransf_31"/>
    <property type="match status" value="1"/>
</dbReference>
<evidence type="ECO:0000256" key="3">
    <source>
        <dbReference type="ARBA" id="ARBA00022691"/>
    </source>
</evidence>
<dbReference type="STRING" id="1805034.AUJ59_00775"/>
<dbReference type="PANTHER" id="PTHR45875:SF1">
    <property type="entry name" value="METHYLTRANSFERASE N6AMT1"/>
    <property type="match status" value="1"/>
</dbReference>
<dbReference type="EMBL" id="MNUI01000017">
    <property type="protein sequence ID" value="OIN89727.1"/>
    <property type="molecule type" value="Genomic_DNA"/>
</dbReference>
<keyword evidence="1" id="KW-0489">Methyltransferase</keyword>
<dbReference type="InterPro" id="IPR025714">
    <property type="entry name" value="Methyltranfer_dom"/>
</dbReference>